<reference evidence="3" key="1">
    <citation type="journal article" date="2019" name="Int. J. Syst. Evol. Microbiol.">
        <title>The Global Catalogue of Microorganisms (GCM) 10K type strain sequencing project: providing services to taxonomists for standard genome sequencing and annotation.</title>
        <authorList>
            <consortium name="The Broad Institute Genomics Platform"/>
            <consortium name="The Broad Institute Genome Sequencing Center for Infectious Disease"/>
            <person name="Wu L."/>
            <person name="Ma J."/>
        </authorList>
    </citation>
    <scope>NUCLEOTIDE SEQUENCE [LARGE SCALE GENOMIC DNA]</scope>
    <source>
        <strain evidence="3">CCUG 57942</strain>
    </source>
</reference>
<dbReference type="EMBL" id="JBHUJB010000021">
    <property type="protein sequence ID" value="MFD2158300.1"/>
    <property type="molecule type" value="Genomic_DNA"/>
</dbReference>
<evidence type="ECO:0000313" key="3">
    <source>
        <dbReference type="Proteomes" id="UP001597389"/>
    </source>
</evidence>
<evidence type="ECO:0000313" key="2">
    <source>
        <dbReference type="EMBL" id="MFD2158300.1"/>
    </source>
</evidence>
<evidence type="ECO:0000256" key="1">
    <source>
        <dbReference type="SAM" id="MobiDB-lite"/>
    </source>
</evidence>
<proteinExistence type="predicted"/>
<sequence>MKKIYILIPSLIIALIIGAYWNTSSITPIPTYPYVATDIGVYQIDDYRSIEVKEIDGVLRYSEITVDESVRDRIGQHSVGRTLDLELSEGWSITLLSRDSIQIQNGKGHTIDRKFGQSDNIDPPVITHTIVHKIESADTSATHSNKSPAVRDKSSEK</sequence>
<organism evidence="2 3">
    <name type="scientific">Rubritalea tangerina</name>
    <dbReference type="NCBI Taxonomy" id="430798"/>
    <lineage>
        <taxon>Bacteria</taxon>
        <taxon>Pseudomonadati</taxon>
        <taxon>Verrucomicrobiota</taxon>
        <taxon>Verrucomicrobiia</taxon>
        <taxon>Verrucomicrobiales</taxon>
        <taxon>Rubritaleaceae</taxon>
        <taxon>Rubritalea</taxon>
    </lineage>
</organism>
<dbReference type="RefSeq" id="WP_377177624.1">
    <property type="nucleotide sequence ID" value="NZ_JBHUJB010000021.1"/>
</dbReference>
<dbReference type="Proteomes" id="UP001597389">
    <property type="component" value="Unassembled WGS sequence"/>
</dbReference>
<name>A0ABW4Z8S4_9BACT</name>
<gene>
    <name evidence="2" type="ORF">ACFSW8_05265</name>
</gene>
<accession>A0ABW4Z8S4</accession>
<feature type="region of interest" description="Disordered" evidence="1">
    <location>
        <begin position="136"/>
        <end position="157"/>
    </location>
</feature>
<protein>
    <submittedName>
        <fullName evidence="2">Uncharacterized protein</fullName>
    </submittedName>
</protein>
<keyword evidence="3" id="KW-1185">Reference proteome</keyword>
<comment type="caution">
    <text evidence="2">The sequence shown here is derived from an EMBL/GenBank/DDBJ whole genome shotgun (WGS) entry which is preliminary data.</text>
</comment>
<feature type="compositionally biased region" description="Polar residues" evidence="1">
    <location>
        <begin position="137"/>
        <end position="147"/>
    </location>
</feature>